<dbReference type="Pfam" id="PF13930">
    <property type="entry name" value="Endonuclea_NS_2"/>
    <property type="match status" value="1"/>
</dbReference>
<dbReference type="Gene3D" id="3.40.570.10">
    <property type="entry name" value="Extracellular Endonuclease, subunit A"/>
    <property type="match status" value="1"/>
</dbReference>
<feature type="domain" description="Type VII secretion system protein EssD-like" evidence="3">
    <location>
        <begin position="103"/>
        <end position="230"/>
    </location>
</feature>
<dbReference type="PROSITE" id="PS51257">
    <property type="entry name" value="PROKAR_LIPOPROTEIN"/>
    <property type="match status" value="1"/>
</dbReference>
<protein>
    <recommendedName>
        <fullName evidence="3">Type VII secretion system protein EssD-like domain-containing protein</fullName>
    </recommendedName>
</protein>
<sequence>MKTNRKYLLITSIIGTALLTGCYAQIVSDTSKLASDTSAKIEKSSTVKQDKANVISKSEETTSPPSPAINLSSIPDYSGNPYIEINGNEPYFSEDEYTTSSFEYYADLDELGRCGTAYACVGKDIMPTQERGSIGQIKPTGWHTIKYDCIDGKYLYNRCHLIGYQLTGENANEKNLITGTRYLNVNGMLPFENMVADYVKETNNNTLYRVTPVFNNDELVARGVLMEAKSVEDNGDGITFCVYCYNVQPDVSIDYATGDSEYTVKVTEEPKKEESSNRSELSSQKDSDSDSGTYILNTNTKKFHLPNCSSVNKMKDSNKEEYTGSRDDVINRGYEPCKKCNP</sequence>
<evidence type="ECO:0000313" key="5">
    <source>
        <dbReference type="Proteomes" id="UP001056693"/>
    </source>
</evidence>
<reference evidence="4 5" key="1">
    <citation type="submission" date="2019-03" db="EMBL/GenBank/DDBJ databases">
        <authorList>
            <person name="Molinero N."/>
            <person name="Sanchez B."/>
            <person name="Walker A."/>
            <person name="Duncan S."/>
            <person name="Delgado S."/>
            <person name="Margolles A."/>
        </authorList>
    </citation>
    <scope>NUCLEOTIDE SEQUENCE [LARGE SCALE GENOMIC DNA]</scope>
    <source>
        <strain evidence="4 5">IPLA60002</strain>
    </source>
</reference>
<evidence type="ECO:0000256" key="2">
    <source>
        <dbReference type="SAM" id="SignalP"/>
    </source>
</evidence>
<feature type="region of interest" description="Disordered" evidence="1">
    <location>
        <begin position="307"/>
        <end position="328"/>
    </location>
</feature>
<dbReference type="RefSeq" id="WP_249376259.1">
    <property type="nucleotide sequence ID" value="NZ_SNUZ01000007.1"/>
</dbReference>
<feature type="signal peptide" evidence="2">
    <location>
        <begin position="1"/>
        <end position="24"/>
    </location>
</feature>
<dbReference type="InterPro" id="IPR044929">
    <property type="entry name" value="DNA/RNA_non-sp_Endonuclease_sf"/>
</dbReference>
<feature type="region of interest" description="Disordered" evidence="1">
    <location>
        <begin position="50"/>
        <end position="73"/>
    </location>
</feature>
<comment type="caution">
    <text evidence="4">The sequence shown here is derived from an EMBL/GenBank/DDBJ whole genome shotgun (WGS) entry which is preliminary data.</text>
</comment>
<organism evidence="4 5">
    <name type="scientific">Ruminococcus bromii</name>
    <dbReference type="NCBI Taxonomy" id="40518"/>
    <lineage>
        <taxon>Bacteria</taxon>
        <taxon>Bacillati</taxon>
        <taxon>Bacillota</taxon>
        <taxon>Clostridia</taxon>
        <taxon>Eubacteriales</taxon>
        <taxon>Oscillospiraceae</taxon>
        <taxon>Ruminococcus</taxon>
    </lineage>
</organism>
<dbReference type="InterPro" id="IPR035451">
    <property type="entry name" value="Ada-like_dom_sf"/>
</dbReference>
<accession>A0ABT0NG92</accession>
<dbReference type="SUPFAM" id="SSF57884">
    <property type="entry name" value="Ada DNA repair protein, N-terminal domain (N-Ada 10)"/>
    <property type="match status" value="1"/>
</dbReference>
<keyword evidence="5" id="KW-1185">Reference proteome</keyword>
<dbReference type="Proteomes" id="UP001056693">
    <property type="component" value="Unassembled WGS sequence"/>
</dbReference>
<feature type="chain" id="PRO_5047214509" description="Type VII secretion system protein EssD-like domain-containing protein" evidence="2">
    <location>
        <begin position="25"/>
        <end position="342"/>
    </location>
</feature>
<evidence type="ECO:0000259" key="3">
    <source>
        <dbReference type="Pfam" id="PF13930"/>
    </source>
</evidence>
<dbReference type="InterPro" id="IPR044927">
    <property type="entry name" value="Endonuclea_NS_2"/>
</dbReference>
<dbReference type="Gene3D" id="3.40.10.10">
    <property type="entry name" value="DNA Methylphosphotriester Repair Domain"/>
    <property type="match status" value="1"/>
</dbReference>
<dbReference type="EMBL" id="SNUZ01000007">
    <property type="protein sequence ID" value="MCL3787276.1"/>
    <property type="molecule type" value="Genomic_DNA"/>
</dbReference>
<feature type="compositionally biased region" description="Basic and acidic residues" evidence="1">
    <location>
        <begin position="266"/>
        <end position="288"/>
    </location>
</feature>
<feature type="compositionally biased region" description="Basic and acidic residues" evidence="1">
    <location>
        <begin position="313"/>
        <end position="328"/>
    </location>
</feature>
<evidence type="ECO:0000313" key="4">
    <source>
        <dbReference type="EMBL" id="MCL3787276.1"/>
    </source>
</evidence>
<evidence type="ECO:0000256" key="1">
    <source>
        <dbReference type="SAM" id="MobiDB-lite"/>
    </source>
</evidence>
<keyword evidence="2" id="KW-0732">Signal</keyword>
<proteinExistence type="predicted"/>
<gene>
    <name evidence="4" type="ORF">E2N93_04455</name>
</gene>
<feature type="region of interest" description="Disordered" evidence="1">
    <location>
        <begin position="266"/>
        <end position="295"/>
    </location>
</feature>
<name>A0ABT0NG92_9FIRM</name>